<accession>A0A7W6E8T2</accession>
<name>A0A7W6E8T2_9HYPH</name>
<evidence type="ECO:0000313" key="2">
    <source>
        <dbReference type="Proteomes" id="UP000542776"/>
    </source>
</evidence>
<dbReference type="CDD" id="cd10928">
    <property type="entry name" value="CE4_u4"/>
    <property type="match status" value="1"/>
</dbReference>
<reference evidence="1 2" key="1">
    <citation type="submission" date="2020-08" db="EMBL/GenBank/DDBJ databases">
        <title>Genomic Encyclopedia of Type Strains, Phase IV (KMG-IV): sequencing the most valuable type-strain genomes for metagenomic binning, comparative biology and taxonomic classification.</title>
        <authorList>
            <person name="Goeker M."/>
        </authorList>
    </citation>
    <scope>NUCLEOTIDE SEQUENCE [LARGE SCALE GENOMIC DNA]</scope>
    <source>
        <strain evidence="1 2">DSM 102238</strain>
    </source>
</reference>
<evidence type="ECO:0008006" key="3">
    <source>
        <dbReference type="Google" id="ProtNLM"/>
    </source>
</evidence>
<dbReference type="AlphaFoldDB" id="A0A7W6E8T2"/>
<organism evidence="1 2">
    <name type="scientific">Aureimonas pseudogalii</name>
    <dbReference type="NCBI Taxonomy" id="1744844"/>
    <lineage>
        <taxon>Bacteria</taxon>
        <taxon>Pseudomonadati</taxon>
        <taxon>Pseudomonadota</taxon>
        <taxon>Alphaproteobacteria</taxon>
        <taxon>Hyphomicrobiales</taxon>
        <taxon>Aurantimonadaceae</taxon>
        <taxon>Aureimonas</taxon>
    </lineage>
</organism>
<evidence type="ECO:0000313" key="1">
    <source>
        <dbReference type="EMBL" id="MBB3996369.1"/>
    </source>
</evidence>
<gene>
    <name evidence="1" type="ORF">GGR04_000190</name>
</gene>
<dbReference type="RefSeq" id="WP_183196952.1">
    <property type="nucleotide sequence ID" value="NZ_JACIEK010000001.1"/>
</dbReference>
<protein>
    <recommendedName>
        <fullName evidence="3">Polysaccharide deacetylase</fullName>
    </recommendedName>
</protein>
<dbReference type="InterPro" id="IPR011330">
    <property type="entry name" value="Glyco_hydro/deAcase_b/a-brl"/>
</dbReference>
<proteinExistence type="predicted"/>
<dbReference type="GO" id="GO:0005975">
    <property type="term" value="P:carbohydrate metabolic process"/>
    <property type="evidence" value="ECO:0007669"/>
    <property type="project" value="InterPro"/>
</dbReference>
<dbReference type="InterPro" id="IPR049591">
    <property type="entry name" value="CE4_u4-like"/>
</dbReference>
<dbReference type="EMBL" id="JACIEK010000001">
    <property type="protein sequence ID" value="MBB3996369.1"/>
    <property type="molecule type" value="Genomic_DNA"/>
</dbReference>
<comment type="caution">
    <text evidence="1">The sequence shown here is derived from an EMBL/GenBank/DDBJ whole genome shotgun (WGS) entry which is preliminary data.</text>
</comment>
<keyword evidence="2" id="KW-1185">Reference proteome</keyword>
<dbReference type="SUPFAM" id="SSF88713">
    <property type="entry name" value="Glycoside hydrolase/deacetylase"/>
    <property type="match status" value="1"/>
</dbReference>
<sequence>MTTQPDDAEGLWAELDRWADAGRTLDLWWRDDDACDETSALDRLLALSGRYDLPVALAVVPATATPALVRRLRGTRAAVLQHGWRHANHARLGGRAVECGGDRPVEAVLAEFRLGRERLAALFAARFHPVMVPPWNRIERAVAERLPGEGYRALSGFGPPAFGPGVPNEINADLDVLRWKGGARFAGAQKLERTMREALAARREGGIDRPFGLLTHHLSHDEDTWAFLDHFVPQLAAHPAVRWCDVASLIPPGDDA</sequence>
<dbReference type="Gene3D" id="3.20.20.370">
    <property type="entry name" value="Glycoside hydrolase/deacetylase"/>
    <property type="match status" value="1"/>
</dbReference>
<dbReference type="Proteomes" id="UP000542776">
    <property type="component" value="Unassembled WGS sequence"/>
</dbReference>